<dbReference type="PANTHER" id="PTHR43527">
    <property type="entry name" value="4-DIPHOSPHOCYTIDYL-2-C-METHYL-D-ERYTHRITOL KINASE, CHLOROPLASTIC"/>
    <property type="match status" value="1"/>
</dbReference>
<evidence type="ECO:0000256" key="4">
    <source>
        <dbReference type="ARBA" id="ARBA00022840"/>
    </source>
</evidence>
<keyword evidence="5" id="KW-1133">Transmembrane helix</keyword>
<accession>A0ABW4UUL4</accession>
<organism evidence="7 8">
    <name type="scientific">Paenibacillus nicotianae</name>
    <dbReference type="NCBI Taxonomy" id="1526551"/>
    <lineage>
        <taxon>Bacteria</taxon>
        <taxon>Bacillati</taxon>
        <taxon>Bacillota</taxon>
        <taxon>Bacilli</taxon>
        <taxon>Bacillales</taxon>
        <taxon>Paenibacillaceae</taxon>
        <taxon>Paenibacillus</taxon>
    </lineage>
</organism>
<evidence type="ECO:0000313" key="7">
    <source>
        <dbReference type="EMBL" id="MFD1990022.1"/>
    </source>
</evidence>
<evidence type="ECO:0000259" key="6">
    <source>
        <dbReference type="Pfam" id="PF00288"/>
    </source>
</evidence>
<dbReference type="Pfam" id="PF00288">
    <property type="entry name" value="GHMP_kinases_N"/>
    <property type="match status" value="1"/>
</dbReference>
<sequence>MKKFLNNNKKGIGYSFGTFGELLQGVLPDNNIDFLVSFPITKYSCVTFYPDAFLSSLQIIPAFKTKSLVLAEKILAYYNLPSGGIINVDSHLPIGKGLASSSADLVACARAIDQAYDLDMTEKDIQRFMMDIEPSDGVMHDGVVSFYHKKVQLKDFIGQIPKMTVVSIDEGGMIETLKFNRIHKPFTEQDKYEYDHLLKQLTIAIREMNYEKVGQISTRSAEMNQKLLPKRTLKYVQEICNIVGGLGVIVAHSGTCIGILFSSFYENYDFKLQQSITLMSKLGMEVSVYHSWDNENANTSYAKAERGVKQNEI</sequence>
<evidence type="ECO:0000313" key="8">
    <source>
        <dbReference type="Proteomes" id="UP001597403"/>
    </source>
</evidence>
<dbReference type="Proteomes" id="UP001597403">
    <property type="component" value="Unassembled WGS sequence"/>
</dbReference>
<keyword evidence="3 7" id="KW-0418">Kinase</keyword>
<keyword evidence="5" id="KW-0812">Transmembrane</keyword>
<reference evidence="8" key="1">
    <citation type="journal article" date="2019" name="Int. J. Syst. Evol. Microbiol.">
        <title>The Global Catalogue of Microorganisms (GCM) 10K type strain sequencing project: providing services to taxonomists for standard genome sequencing and annotation.</title>
        <authorList>
            <consortium name="The Broad Institute Genomics Platform"/>
            <consortium name="The Broad Institute Genome Sequencing Center for Infectious Disease"/>
            <person name="Wu L."/>
            <person name="Ma J."/>
        </authorList>
    </citation>
    <scope>NUCLEOTIDE SEQUENCE [LARGE SCALE GENOMIC DNA]</scope>
    <source>
        <strain evidence="8">CGMCC 1.15067</strain>
    </source>
</reference>
<keyword evidence="2" id="KW-0547">Nucleotide-binding</keyword>
<dbReference type="InterPro" id="IPR014721">
    <property type="entry name" value="Ribsml_uS5_D2-typ_fold_subgr"/>
</dbReference>
<dbReference type="EMBL" id="JBHUGF010000010">
    <property type="protein sequence ID" value="MFD1990022.1"/>
    <property type="molecule type" value="Genomic_DNA"/>
</dbReference>
<dbReference type="Gene3D" id="3.30.230.10">
    <property type="match status" value="1"/>
</dbReference>
<evidence type="ECO:0000256" key="3">
    <source>
        <dbReference type="ARBA" id="ARBA00022777"/>
    </source>
</evidence>
<proteinExistence type="predicted"/>
<dbReference type="InterPro" id="IPR012363">
    <property type="entry name" value="PduX"/>
</dbReference>
<name>A0ABW4UUL4_9BACL</name>
<keyword evidence="5" id="KW-0472">Membrane</keyword>
<evidence type="ECO:0000256" key="5">
    <source>
        <dbReference type="SAM" id="Phobius"/>
    </source>
</evidence>
<feature type="transmembrane region" description="Helical" evidence="5">
    <location>
        <begin position="239"/>
        <end position="265"/>
    </location>
</feature>
<dbReference type="PIRSF" id="PIRSF033887">
    <property type="entry name" value="PduX"/>
    <property type="match status" value="1"/>
</dbReference>
<dbReference type="RefSeq" id="WP_204823733.1">
    <property type="nucleotide sequence ID" value="NZ_JBHUGF010000010.1"/>
</dbReference>
<protein>
    <submittedName>
        <fullName evidence="7">Kinase</fullName>
    </submittedName>
</protein>
<comment type="caution">
    <text evidence="7">The sequence shown here is derived from an EMBL/GenBank/DDBJ whole genome shotgun (WGS) entry which is preliminary data.</text>
</comment>
<dbReference type="InterPro" id="IPR006204">
    <property type="entry name" value="GHMP_kinase_N_dom"/>
</dbReference>
<evidence type="ECO:0000256" key="2">
    <source>
        <dbReference type="ARBA" id="ARBA00022741"/>
    </source>
</evidence>
<gene>
    <name evidence="7" type="ORF">ACFSGI_08630</name>
</gene>
<keyword evidence="8" id="KW-1185">Reference proteome</keyword>
<keyword evidence="4" id="KW-0067">ATP-binding</keyword>
<dbReference type="GO" id="GO:0016301">
    <property type="term" value="F:kinase activity"/>
    <property type="evidence" value="ECO:0007669"/>
    <property type="project" value="UniProtKB-KW"/>
</dbReference>
<dbReference type="SUPFAM" id="SSF54211">
    <property type="entry name" value="Ribosomal protein S5 domain 2-like"/>
    <property type="match status" value="1"/>
</dbReference>
<evidence type="ECO:0000256" key="1">
    <source>
        <dbReference type="ARBA" id="ARBA00022679"/>
    </source>
</evidence>
<dbReference type="PANTHER" id="PTHR43527:SF1">
    <property type="entry name" value="L-THREONINE KINASE"/>
    <property type="match status" value="1"/>
</dbReference>
<dbReference type="InterPro" id="IPR020568">
    <property type="entry name" value="Ribosomal_Su5_D2-typ_SF"/>
</dbReference>
<keyword evidence="1" id="KW-0808">Transferase</keyword>
<feature type="domain" description="GHMP kinase N-terminal" evidence="6">
    <location>
        <begin position="72"/>
        <end position="134"/>
    </location>
</feature>